<proteinExistence type="predicted"/>
<dbReference type="STRING" id="167546.P9301_10031"/>
<dbReference type="Gene3D" id="3.40.30.10">
    <property type="entry name" value="Glutaredoxin"/>
    <property type="match status" value="1"/>
</dbReference>
<dbReference type="SUPFAM" id="SSF52833">
    <property type="entry name" value="Thioredoxin-like"/>
    <property type="match status" value="1"/>
</dbReference>
<evidence type="ECO:0008006" key="3">
    <source>
        <dbReference type="Google" id="ProtNLM"/>
    </source>
</evidence>
<dbReference type="OrthoDB" id="185994at2"/>
<accession>A3PD01</accession>
<evidence type="ECO:0000313" key="1">
    <source>
        <dbReference type="EMBL" id="ABO17626.1"/>
    </source>
</evidence>
<keyword evidence="2" id="KW-1185">Reference proteome</keyword>
<sequence length="129" mass="14639">MKRLLIPLLVLLTLPIVVDSSHLKNQRELIVTTESTRESIELAKYLKDNGVVKYSAYWCPNCLNQSELFGKQAYKELNVVECARDGINSQTQLCIDKRIKGFPTWEINGKLILGVLSLKELSKLTGFKN</sequence>
<dbReference type="InterPro" id="IPR036249">
    <property type="entry name" value="Thioredoxin-like_sf"/>
</dbReference>
<dbReference type="KEGG" id="pmg:P9301_10031"/>
<dbReference type="Proteomes" id="UP000001430">
    <property type="component" value="Chromosome"/>
</dbReference>
<dbReference type="eggNOG" id="COG0526">
    <property type="taxonomic scope" value="Bacteria"/>
</dbReference>
<protein>
    <recommendedName>
        <fullName evidence="3">Thioredoxin domain 2</fullName>
    </recommendedName>
</protein>
<dbReference type="EMBL" id="CP000576">
    <property type="protein sequence ID" value="ABO17626.1"/>
    <property type="molecule type" value="Genomic_DNA"/>
</dbReference>
<dbReference type="AlphaFoldDB" id="A3PD01"/>
<gene>
    <name evidence="1" type="ordered locus">P9301_10031</name>
</gene>
<organism evidence="1 2">
    <name type="scientific">Prochlorococcus marinus (strain MIT 9301)</name>
    <dbReference type="NCBI Taxonomy" id="167546"/>
    <lineage>
        <taxon>Bacteria</taxon>
        <taxon>Bacillati</taxon>
        <taxon>Cyanobacteriota</taxon>
        <taxon>Cyanophyceae</taxon>
        <taxon>Synechococcales</taxon>
        <taxon>Prochlorococcaceae</taxon>
        <taxon>Prochlorococcus</taxon>
    </lineage>
</organism>
<reference evidence="1 2" key="1">
    <citation type="journal article" date="2007" name="PLoS Genet.">
        <title>Patterns and implications of gene gain and loss in the evolution of Prochlorococcus.</title>
        <authorList>
            <person name="Kettler G.C."/>
            <person name="Martiny A.C."/>
            <person name="Huang K."/>
            <person name="Zucker J."/>
            <person name="Coleman M.L."/>
            <person name="Rodrigue S."/>
            <person name="Chen F."/>
            <person name="Lapidus A."/>
            <person name="Ferriera S."/>
            <person name="Johnson J."/>
            <person name="Steglich C."/>
            <person name="Church G.M."/>
            <person name="Richardson P."/>
            <person name="Chisholm S.W."/>
        </authorList>
    </citation>
    <scope>NUCLEOTIDE SEQUENCE [LARGE SCALE GENOMIC DNA]</scope>
    <source>
        <strain evidence="1 2">MIT 9301</strain>
    </source>
</reference>
<dbReference type="HOGENOM" id="CLU_137937_1_1_3"/>
<evidence type="ECO:0000313" key="2">
    <source>
        <dbReference type="Proteomes" id="UP000001430"/>
    </source>
</evidence>
<dbReference type="PANTHER" id="PTHR34573:SF1">
    <property type="entry name" value="VITAMIN K EPOXIDE REDUCTASE DOMAIN-CONTAINING PROTEIN"/>
    <property type="match status" value="1"/>
</dbReference>
<name>A3PD01_PROM0</name>
<dbReference type="RefSeq" id="WP_011862971.1">
    <property type="nucleotide sequence ID" value="NC_009091.1"/>
</dbReference>
<dbReference type="PANTHER" id="PTHR34573">
    <property type="entry name" value="VKC DOMAIN-CONTAINING PROTEIN"/>
    <property type="match status" value="1"/>
</dbReference>